<dbReference type="OrthoDB" id="24360at2"/>
<dbReference type="GO" id="GO:0003723">
    <property type="term" value="F:RNA binding"/>
    <property type="evidence" value="ECO:0007669"/>
    <property type="project" value="UniProtKB-KW"/>
</dbReference>
<dbReference type="RefSeq" id="WP_010527003.1">
    <property type="nucleotide sequence ID" value="NZ_AFSL01000025.1"/>
</dbReference>
<comment type="similarity">
    <text evidence="2">Belongs to the CRISPR-associated Csm5 family.</text>
</comment>
<evidence type="ECO:0000256" key="1">
    <source>
        <dbReference type="ARBA" id="ARBA00003088"/>
    </source>
</evidence>
<dbReference type="InterPro" id="IPR005537">
    <property type="entry name" value="RAMP_III_fam"/>
</dbReference>
<reference evidence="8 9" key="1">
    <citation type="submission" date="2016-10" db="EMBL/GenBank/DDBJ databases">
        <authorList>
            <person name="de Groot N.N."/>
        </authorList>
    </citation>
    <scope>NUCLEOTIDE SEQUENCE [LARGE SCALE GENOMIC DNA]</scope>
    <source>
        <strain evidence="8 9">DSM 19012</strain>
    </source>
</reference>
<proteinExistence type="inferred from homology"/>
<evidence type="ECO:0000256" key="5">
    <source>
        <dbReference type="ARBA" id="ARBA00023118"/>
    </source>
</evidence>
<dbReference type="PANTHER" id="PTHR38007:SF1">
    <property type="entry name" value="CRISPR SYSTEM CMS PROTEIN CSM5"/>
    <property type="match status" value="1"/>
</dbReference>
<dbReference type="AlphaFoldDB" id="A0A1I2C939"/>
<dbReference type="InParanoid" id="A0A1I2C939"/>
<evidence type="ECO:0000256" key="6">
    <source>
        <dbReference type="ARBA" id="ARBA00031720"/>
    </source>
</evidence>
<keyword evidence="5" id="KW-0051">Antiviral defense</keyword>
<evidence type="ECO:0000259" key="7">
    <source>
        <dbReference type="Pfam" id="PF03787"/>
    </source>
</evidence>
<evidence type="ECO:0000256" key="4">
    <source>
        <dbReference type="ARBA" id="ARBA00022884"/>
    </source>
</evidence>
<protein>
    <recommendedName>
        <fullName evidence="3">CRISPR system Cms protein Csm5</fullName>
    </recommendedName>
    <alternativeName>
        <fullName evidence="6">CRISPR type III A-associated protein Csm5</fullName>
    </alternativeName>
</protein>
<dbReference type="EMBL" id="FONA01000015">
    <property type="protein sequence ID" value="SFE64728.1"/>
    <property type="molecule type" value="Genomic_DNA"/>
</dbReference>
<dbReference type="NCBIfam" id="TIGR01899">
    <property type="entry name" value="cas_TM1807_csm5"/>
    <property type="match status" value="1"/>
</dbReference>
<dbReference type="PANTHER" id="PTHR38007">
    <property type="entry name" value="CRISPR SYSTEM CMS PROTEIN CSM5"/>
    <property type="match status" value="1"/>
</dbReference>
<feature type="domain" description="CRISPR type III-associated protein" evidence="7">
    <location>
        <begin position="9"/>
        <end position="316"/>
    </location>
</feature>
<dbReference type="InterPro" id="IPR010173">
    <property type="entry name" value="CRISPR-assoc_Csm5"/>
</dbReference>
<keyword evidence="4" id="KW-0694">RNA-binding</keyword>
<keyword evidence="9" id="KW-1185">Reference proteome</keyword>
<name>A0A1I2C939_9BACT</name>
<evidence type="ECO:0000313" key="9">
    <source>
        <dbReference type="Proteomes" id="UP000181976"/>
    </source>
</evidence>
<dbReference type="Pfam" id="PF03787">
    <property type="entry name" value="RAMPs"/>
    <property type="match status" value="1"/>
</dbReference>
<evidence type="ECO:0000313" key="8">
    <source>
        <dbReference type="EMBL" id="SFE64728.1"/>
    </source>
</evidence>
<comment type="function">
    <text evidence="1">This subunit might be involved in maturation of a crRNA intermediate to its mature form.</text>
</comment>
<accession>A0A1I2C939</accession>
<dbReference type="GO" id="GO:0051607">
    <property type="term" value="P:defense response to virus"/>
    <property type="evidence" value="ECO:0007669"/>
    <property type="project" value="UniProtKB-KW"/>
</dbReference>
<sequence length="380" mass="43884">MERSVEHLKIETITPVSIGTGEVWSPITDYFVEEKMLYRIDKEKFQNLLNSKSKIDTFSKYVSRSVNESGTGTTIQLNRFIETELGTSPHDLTKDAIPYPNMESGKEQVNCCYQLNGSPIIPGSSIKGAIKTALFYHWLRKTPEGKATLDAIIRNLVPRYNEKWFRQEYPKKVEKNFLTKVDQNGRAIFSDLGISDTHPFDKQSRVILKTERIHLTKPQYNGVPQVKMCINKSSFSELTYKSSRWTPDIDFFQKMNVFAYNTILTEQEILYNHSNGVSISIKKGLNTFYDQMTNEIDRMEKTGEKAFFLRIGSGKSYFDNTIAMAIYEKDENAFKSLCKMYQLGKAPNEHEYRIKEPFPITRSIITDMNEPLGWVKISIK</sequence>
<evidence type="ECO:0000256" key="2">
    <source>
        <dbReference type="ARBA" id="ARBA00006680"/>
    </source>
</evidence>
<dbReference type="Proteomes" id="UP000181976">
    <property type="component" value="Unassembled WGS sequence"/>
</dbReference>
<evidence type="ECO:0000256" key="3">
    <source>
        <dbReference type="ARBA" id="ARBA00016113"/>
    </source>
</evidence>
<dbReference type="STRING" id="385682.SAMN05444380_11556"/>
<gene>
    <name evidence="8" type="ORF">SAMN05444380_11556</name>
</gene>
<organism evidence="8 9">
    <name type="scientific">Thermophagus xiamenensis</name>
    <dbReference type="NCBI Taxonomy" id="385682"/>
    <lineage>
        <taxon>Bacteria</taxon>
        <taxon>Pseudomonadati</taxon>
        <taxon>Bacteroidota</taxon>
        <taxon>Bacteroidia</taxon>
        <taxon>Marinilabiliales</taxon>
        <taxon>Marinilabiliaceae</taxon>
        <taxon>Thermophagus</taxon>
    </lineage>
</organism>
<dbReference type="eggNOG" id="COG1332">
    <property type="taxonomic scope" value="Bacteria"/>
</dbReference>